<comment type="subcellular location">
    <subcellularLocation>
        <location evidence="1">Nucleus</location>
        <location evidence="1">Nuclear pore complex</location>
    </subcellularLocation>
</comment>
<evidence type="ECO:0000256" key="7">
    <source>
        <dbReference type="ARBA" id="ARBA00023242"/>
    </source>
</evidence>
<dbReference type="GO" id="GO:0000056">
    <property type="term" value="P:ribosomal small subunit export from nucleus"/>
    <property type="evidence" value="ECO:0007669"/>
    <property type="project" value="InterPro"/>
</dbReference>
<keyword evidence="4" id="KW-0653">Protein transport</keyword>
<keyword evidence="2" id="KW-0813">Transport</keyword>
<dbReference type="PANTHER" id="PTHR13257">
    <property type="entry name" value="NUCLEOPORIN NUP84-RELATED"/>
    <property type="match status" value="1"/>
</dbReference>
<feature type="coiled-coil region" evidence="8">
    <location>
        <begin position="678"/>
        <end position="712"/>
    </location>
</feature>
<evidence type="ECO:0000256" key="5">
    <source>
        <dbReference type="ARBA" id="ARBA00023010"/>
    </source>
</evidence>
<gene>
    <name evidence="10" type="ORF">BO71DRAFT_350660</name>
</gene>
<evidence type="ECO:0000256" key="8">
    <source>
        <dbReference type="SAM" id="Coils"/>
    </source>
</evidence>
<dbReference type="OrthoDB" id="341482at2759"/>
<sequence length="877" mass="96767">MPKVISYTPPWLSRPAPGASIFSSSGQKAPDYLKGQKQSVYSGPTRIQARRGNELFTVVDNQIRWSDLTRLKNEWQHTSRAKNETKLNEQVGERSVHYRVLVVPVYERIRQLIPSPNGAFLAIVADHTVFIAVLPDPAHLAGTDNSPIRAKSYQLGPTTHVIPESSVVSALWHPLGVHTNLGGCFVTVTADAAVRVWELDRNNHWSFDRPTLAVDLRKLVDGTSSDQDFAPSGFGKNKGFSADFIDMEVASACFGGSGTEREEAWAPMTLWVAMRPGDLYALCPLLPTKWRATSTAVPSLSAAIIPKLAALEEDPMEFEEQLTACRQQYDWLAEIDNQEPLRTEFDSDTGSGSEVLTRPANPSAIPRLQGPFRFDTGDEIDDLDLCDLLVIGAKVDLETLMMGEDELTLDDSGDDRLSATVICLATGSGRIHVCLELEGVEGQWLPKAKKNVFSTPLSEPADLVLVESLDTMKEERQSSNNWPTFTKDVYSRYGFFVTNATNVTFISLTSWVERLEAELQSEDATGTAFRLQVLCEGAASLRERILEVEGSGAGAKDLSGHLPASLVYYDYDLGYLLLTSQSSTPHAAILDAPEVSLPDIGNLRLYESEGQAPGSPVLPPRRPPYQVPSIFYAEPPLEFFVDKHVPHRQRQAFKEQVRLSPATLDLVAAAHRILSAHTNALERAAADLFRRCERLQGEMRDQLKQLADTADRVKGVSSEIGEDGKRVEGSRSGEALDKRLQAAKDKQTQLVQRYEALRNKVLKSGGRPLSDKEKSWVVEVETMSESIGDYRREDGQLTQRLDAVKEIAGDLLTEVKTIAAKSPIAAEPGTPSSPSAQPRVPQRLQRAKIADAMQMVERESAIIDNITSRLERLNTSL</sequence>
<dbReference type="VEuPathDB" id="FungiDB:BO71DRAFT_350660"/>
<keyword evidence="3" id="KW-0509">mRNA transport</keyword>
<name>A0A319DEJ5_9EURO</name>
<dbReference type="AlphaFoldDB" id="A0A319DEJ5"/>
<keyword evidence="11" id="KW-1185">Reference proteome</keyword>
<evidence type="ECO:0000313" key="10">
    <source>
        <dbReference type="EMBL" id="PYH95776.1"/>
    </source>
</evidence>
<evidence type="ECO:0000256" key="6">
    <source>
        <dbReference type="ARBA" id="ARBA00023132"/>
    </source>
</evidence>
<dbReference type="PANTHER" id="PTHR13257:SF0">
    <property type="entry name" value="NUCLEAR PORE COMPLEX PROTEIN NUP88"/>
    <property type="match status" value="1"/>
</dbReference>
<evidence type="ECO:0000256" key="4">
    <source>
        <dbReference type="ARBA" id="ARBA00022927"/>
    </source>
</evidence>
<evidence type="ECO:0000256" key="1">
    <source>
        <dbReference type="ARBA" id="ARBA00004567"/>
    </source>
</evidence>
<evidence type="ECO:0000256" key="2">
    <source>
        <dbReference type="ARBA" id="ARBA00022448"/>
    </source>
</evidence>
<keyword evidence="8" id="KW-0175">Coiled coil</keyword>
<dbReference type="GO" id="GO:0006606">
    <property type="term" value="P:protein import into nucleus"/>
    <property type="evidence" value="ECO:0007669"/>
    <property type="project" value="TreeGrafter"/>
</dbReference>
<proteinExistence type="predicted"/>
<keyword evidence="5" id="KW-0811">Translocation</keyword>
<accession>A0A319DEJ5</accession>
<feature type="region of interest" description="Disordered" evidence="9">
    <location>
        <begin position="823"/>
        <end position="842"/>
    </location>
</feature>
<protein>
    <submittedName>
        <fullName evidence="10">Nuclear pore complex protein An-Nup82</fullName>
    </submittedName>
</protein>
<dbReference type="GO" id="GO:0000055">
    <property type="term" value="P:ribosomal large subunit export from nucleus"/>
    <property type="evidence" value="ECO:0007669"/>
    <property type="project" value="InterPro"/>
</dbReference>
<dbReference type="Proteomes" id="UP000247810">
    <property type="component" value="Unassembled WGS sequence"/>
</dbReference>
<dbReference type="EMBL" id="KZ825848">
    <property type="protein sequence ID" value="PYH95776.1"/>
    <property type="molecule type" value="Genomic_DNA"/>
</dbReference>
<keyword evidence="6" id="KW-0906">Nuclear pore complex</keyword>
<dbReference type="STRING" id="1448320.A0A319DEJ5"/>
<dbReference type="InterPro" id="IPR037700">
    <property type="entry name" value="NUP88/NUP82"/>
</dbReference>
<keyword evidence="7" id="KW-0539">Nucleus</keyword>
<dbReference type="GO" id="GO:0017056">
    <property type="term" value="F:structural constituent of nuclear pore"/>
    <property type="evidence" value="ECO:0007669"/>
    <property type="project" value="InterPro"/>
</dbReference>
<dbReference type="GO" id="GO:0005643">
    <property type="term" value="C:nuclear pore"/>
    <property type="evidence" value="ECO:0007669"/>
    <property type="project" value="UniProtKB-SubCell"/>
</dbReference>
<dbReference type="GO" id="GO:0006406">
    <property type="term" value="P:mRNA export from nucleus"/>
    <property type="evidence" value="ECO:0007669"/>
    <property type="project" value="TreeGrafter"/>
</dbReference>
<evidence type="ECO:0000313" key="11">
    <source>
        <dbReference type="Proteomes" id="UP000247810"/>
    </source>
</evidence>
<organism evidence="10 11">
    <name type="scientific">Aspergillus ellipticus CBS 707.79</name>
    <dbReference type="NCBI Taxonomy" id="1448320"/>
    <lineage>
        <taxon>Eukaryota</taxon>
        <taxon>Fungi</taxon>
        <taxon>Dikarya</taxon>
        <taxon>Ascomycota</taxon>
        <taxon>Pezizomycotina</taxon>
        <taxon>Eurotiomycetes</taxon>
        <taxon>Eurotiomycetidae</taxon>
        <taxon>Eurotiales</taxon>
        <taxon>Aspergillaceae</taxon>
        <taxon>Aspergillus</taxon>
        <taxon>Aspergillus subgen. Circumdati</taxon>
    </lineage>
</organism>
<evidence type="ECO:0000256" key="9">
    <source>
        <dbReference type="SAM" id="MobiDB-lite"/>
    </source>
</evidence>
<reference evidence="10 11" key="1">
    <citation type="submission" date="2018-02" db="EMBL/GenBank/DDBJ databases">
        <title>The genomes of Aspergillus section Nigri reveals drivers in fungal speciation.</title>
        <authorList>
            <consortium name="DOE Joint Genome Institute"/>
            <person name="Vesth T.C."/>
            <person name="Nybo J."/>
            <person name="Theobald S."/>
            <person name="Brandl J."/>
            <person name="Frisvad J.C."/>
            <person name="Nielsen K.F."/>
            <person name="Lyhne E.K."/>
            <person name="Kogle M.E."/>
            <person name="Kuo A."/>
            <person name="Riley R."/>
            <person name="Clum A."/>
            <person name="Nolan M."/>
            <person name="Lipzen A."/>
            <person name="Salamov A."/>
            <person name="Henrissat B."/>
            <person name="Wiebenga A."/>
            <person name="De vries R.P."/>
            <person name="Grigoriev I.V."/>
            <person name="Mortensen U.H."/>
            <person name="Andersen M.R."/>
            <person name="Baker S.E."/>
        </authorList>
    </citation>
    <scope>NUCLEOTIDE SEQUENCE [LARGE SCALE GENOMIC DNA]</scope>
    <source>
        <strain evidence="10 11">CBS 707.79</strain>
    </source>
</reference>
<evidence type="ECO:0000256" key="3">
    <source>
        <dbReference type="ARBA" id="ARBA00022816"/>
    </source>
</evidence>